<evidence type="ECO:0000313" key="3">
    <source>
        <dbReference type="Proteomes" id="UP001249076"/>
    </source>
</evidence>
<name>A0AAJ2F312_ACIDE</name>
<evidence type="ECO:0000313" key="1">
    <source>
        <dbReference type="EMBL" id="MDR6769022.1"/>
    </source>
</evidence>
<proteinExistence type="predicted"/>
<sequence>MLMTSWSRDADAVPVEVDVVLDNPVGGSADIPYHAALDLAFADFMHQYGVRNTTTQSLRITGITLTPVHNDRDPRDPPRCTVGMVLAAGERCYLLVSKPH</sequence>
<dbReference type="NCBIfam" id="NF033207">
    <property type="entry name" value="midcut_by_XrtH"/>
    <property type="match status" value="1"/>
</dbReference>
<dbReference type="EMBL" id="JAVDTS010000008">
    <property type="protein sequence ID" value="MDR6839399.1"/>
    <property type="molecule type" value="Genomic_DNA"/>
</dbReference>
<dbReference type="AlphaFoldDB" id="A0AAJ2F312"/>
<dbReference type="Proteomes" id="UP001253458">
    <property type="component" value="Unassembled WGS sequence"/>
</dbReference>
<protein>
    <submittedName>
        <fullName evidence="1">Uncharacterized protein</fullName>
    </submittedName>
</protein>
<evidence type="ECO:0000313" key="2">
    <source>
        <dbReference type="EMBL" id="MDR6839399.1"/>
    </source>
</evidence>
<reference evidence="1 3" key="1">
    <citation type="submission" date="2023-07" db="EMBL/GenBank/DDBJ databases">
        <title>Sorghum-associated microbial communities from plants grown in Nebraska, USA.</title>
        <authorList>
            <person name="Schachtman D."/>
        </authorList>
    </citation>
    <scope>NUCLEOTIDE SEQUENCE</scope>
    <source>
        <strain evidence="2 3">BE105</strain>
        <strain evidence="1">BE69</strain>
    </source>
</reference>
<gene>
    <name evidence="1" type="ORF">J2W88_004330</name>
    <name evidence="2" type="ORF">J2W93_004267</name>
</gene>
<accession>A0AAJ2F312</accession>
<comment type="caution">
    <text evidence="1">The sequence shown here is derived from an EMBL/GenBank/DDBJ whole genome shotgun (WGS) entry which is preliminary data.</text>
</comment>
<evidence type="ECO:0000313" key="4">
    <source>
        <dbReference type="Proteomes" id="UP001253458"/>
    </source>
</evidence>
<keyword evidence="3" id="KW-1185">Reference proteome</keyword>
<dbReference type="Proteomes" id="UP001249076">
    <property type="component" value="Unassembled WGS sequence"/>
</dbReference>
<organism evidence="1 4">
    <name type="scientific">Acidovorax delafieldii</name>
    <name type="common">Pseudomonas delafieldii</name>
    <dbReference type="NCBI Taxonomy" id="47920"/>
    <lineage>
        <taxon>Bacteria</taxon>
        <taxon>Pseudomonadati</taxon>
        <taxon>Pseudomonadota</taxon>
        <taxon>Betaproteobacteria</taxon>
        <taxon>Burkholderiales</taxon>
        <taxon>Comamonadaceae</taxon>
        <taxon>Acidovorax</taxon>
    </lineage>
</organism>
<dbReference type="EMBL" id="JAVDTL010000008">
    <property type="protein sequence ID" value="MDR6769022.1"/>
    <property type="molecule type" value="Genomic_DNA"/>
</dbReference>